<evidence type="ECO:0000256" key="5">
    <source>
        <dbReference type="ARBA" id="ARBA00022723"/>
    </source>
</evidence>
<feature type="binding site" evidence="12">
    <location>
        <position position="141"/>
    </location>
    <ligand>
        <name>substrate</name>
    </ligand>
</feature>
<evidence type="ECO:0000256" key="6">
    <source>
        <dbReference type="ARBA" id="ARBA00022741"/>
    </source>
</evidence>
<dbReference type="GO" id="GO:0004747">
    <property type="term" value="F:ribokinase activity"/>
    <property type="evidence" value="ECO:0007669"/>
    <property type="project" value="UniProtKB-UniRule"/>
</dbReference>
<dbReference type="InterPro" id="IPR029056">
    <property type="entry name" value="Ribokinase-like"/>
</dbReference>
<dbReference type="EC" id="2.7.1.15" evidence="2 12"/>
<comment type="catalytic activity">
    <reaction evidence="12">
        <text>D-ribose + ATP = D-ribose 5-phosphate + ADP + H(+)</text>
        <dbReference type="Rhea" id="RHEA:13697"/>
        <dbReference type="ChEBI" id="CHEBI:15378"/>
        <dbReference type="ChEBI" id="CHEBI:30616"/>
        <dbReference type="ChEBI" id="CHEBI:47013"/>
        <dbReference type="ChEBI" id="CHEBI:78346"/>
        <dbReference type="ChEBI" id="CHEBI:456216"/>
        <dbReference type="EC" id="2.7.1.15"/>
    </reaction>
</comment>
<organism evidence="14 15">
    <name type="scientific">Dictyobacter kobayashii</name>
    <dbReference type="NCBI Taxonomy" id="2014872"/>
    <lineage>
        <taxon>Bacteria</taxon>
        <taxon>Bacillati</taxon>
        <taxon>Chloroflexota</taxon>
        <taxon>Ktedonobacteria</taxon>
        <taxon>Ktedonobacterales</taxon>
        <taxon>Dictyobacteraceae</taxon>
        <taxon>Dictyobacter</taxon>
    </lineage>
</organism>
<dbReference type="RefSeq" id="WP_126551800.1">
    <property type="nucleotide sequence ID" value="NZ_BIFS01000001.1"/>
</dbReference>
<feature type="binding site" evidence="12">
    <location>
        <position position="288"/>
    </location>
    <ligand>
        <name>K(+)</name>
        <dbReference type="ChEBI" id="CHEBI:29103"/>
    </ligand>
</feature>
<dbReference type="Pfam" id="PF00294">
    <property type="entry name" value="PfkB"/>
    <property type="match status" value="1"/>
</dbReference>
<dbReference type="AlphaFoldDB" id="A0A402AM30"/>
<evidence type="ECO:0000256" key="2">
    <source>
        <dbReference type="ARBA" id="ARBA00012035"/>
    </source>
</evidence>
<dbReference type="SUPFAM" id="SSF53613">
    <property type="entry name" value="Ribokinase-like"/>
    <property type="match status" value="1"/>
</dbReference>
<feature type="binding site" evidence="12">
    <location>
        <position position="283"/>
    </location>
    <ligand>
        <name>K(+)</name>
        <dbReference type="ChEBI" id="CHEBI:29103"/>
    </ligand>
</feature>
<evidence type="ECO:0000256" key="3">
    <source>
        <dbReference type="ARBA" id="ARBA00016943"/>
    </source>
</evidence>
<name>A0A402AM30_9CHLR</name>
<evidence type="ECO:0000313" key="14">
    <source>
        <dbReference type="EMBL" id="GCE20050.1"/>
    </source>
</evidence>
<reference evidence="15" key="1">
    <citation type="submission" date="2018-12" db="EMBL/GenBank/DDBJ databases">
        <title>Tengunoibacter tsumagoiensis gen. nov., sp. nov., Dictyobacter kobayashii sp. nov., D. alpinus sp. nov., and D. joshuensis sp. nov. and description of Dictyobacteraceae fam. nov. within the order Ktedonobacterales isolated from Tengu-no-mugimeshi.</title>
        <authorList>
            <person name="Wang C.M."/>
            <person name="Zheng Y."/>
            <person name="Sakai Y."/>
            <person name="Toyoda A."/>
            <person name="Minakuchi Y."/>
            <person name="Abe K."/>
            <person name="Yokota A."/>
            <person name="Yabe S."/>
        </authorList>
    </citation>
    <scope>NUCLEOTIDE SEQUENCE [LARGE SCALE GENOMIC DNA]</scope>
    <source>
        <strain evidence="15">Uno11</strain>
    </source>
</reference>
<dbReference type="EMBL" id="BIFS01000001">
    <property type="protein sequence ID" value="GCE20050.1"/>
    <property type="molecule type" value="Genomic_DNA"/>
</dbReference>
<proteinExistence type="inferred from homology"/>
<evidence type="ECO:0000256" key="8">
    <source>
        <dbReference type="ARBA" id="ARBA00022840"/>
    </source>
</evidence>
<dbReference type="InterPro" id="IPR002173">
    <property type="entry name" value="Carboh/pur_kinase_PfkB_CS"/>
</dbReference>
<dbReference type="PANTHER" id="PTHR10584:SF166">
    <property type="entry name" value="RIBOKINASE"/>
    <property type="match status" value="1"/>
</dbReference>
<comment type="subunit">
    <text evidence="12">Homodimer.</text>
</comment>
<dbReference type="InterPro" id="IPR011611">
    <property type="entry name" value="PfkB_dom"/>
</dbReference>
<comment type="subcellular location">
    <subcellularLocation>
        <location evidence="12">Cytoplasm</location>
    </subcellularLocation>
</comment>
<dbReference type="GO" id="GO:0019303">
    <property type="term" value="P:D-ribose catabolic process"/>
    <property type="evidence" value="ECO:0007669"/>
    <property type="project" value="UniProtKB-UniRule"/>
</dbReference>
<dbReference type="PANTHER" id="PTHR10584">
    <property type="entry name" value="SUGAR KINASE"/>
    <property type="match status" value="1"/>
</dbReference>
<dbReference type="InterPro" id="IPR002139">
    <property type="entry name" value="Ribo/fructo_kinase"/>
</dbReference>
<dbReference type="PRINTS" id="PR00990">
    <property type="entry name" value="RIBOKINASE"/>
</dbReference>
<feature type="binding site" evidence="12">
    <location>
        <begin position="252"/>
        <end position="253"/>
    </location>
    <ligand>
        <name>ATP</name>
        <dbReference type="ChEBI" id="CHEBI:30616"/>
    </ligand>
</feature>
<dbReference type="PROSITE" id="PS00584">
    <property type="entry name" value="PFKB_KINASES_2"/>
    <property type="match status" value="1"/>
</dbReference>
<keyword evidence="6 12" id="KW-0547">Nucleotide-binding</keyword>
<dbReference type="UniPathway" id="UPA00916">
    <property type="reaction ID" value="UER00889"/>
</dbReference>
<evidence type="ECO:0000256" key="4">
    <source>
        <dbReference type="ARBA" id="ARBA00022679"/>
    </source>
</evidence>
<dbReference type="NCBIfam" id="TIGR02152">
    <property type="entry name" value="D_ribokin_bact"/>
    <property type="match status" value="1"/>
</dbReference>
<dbReference type="GO" id="GO:0005829">
    <property type="term" value="C:cytosol"/>
    <property type="evidence" value="ECO:0007669"/>
    <property type="project" value="TreeGrafter"/>
</dbReference>
<feature type="domain" description="Carbohydrate kinase PfkB" evidence="13">
    <location>
        <begin position="1"/>
        <end position="295"/>
    </location>
</feature>
<dbReference type="InterPro" id="IPR011877">
    <property type="entry name" value="Ribokinase"/>
</dbReference>
<keyword evidence="12" id="KW-0963">Cytoplasm</keyword>
<feature type="binding site" evidence="12">
    <location>
        <position position="277"/>
    </location>
    <ligand>
        <name>ATP</name>
        <dbReference type="ChEBI" id="CHEBI:30616"/>
    </ligand>
</feature>
<feature type="active site" description="Proton acceptor" evidence="12">
    <location>
        <position position="253"/>
    </location>
</feature>
<feature type="binding site" evidence="12">
    <location>
        <begin position="11"/>
        <end position="13"/>
    </location>
    <ligand>
        <name>substrate</name>
    </ligand>
</feature>
<feature type="binding site" evidence="12">
    <location>
        <position position="247"/>
    </location>
    <ligand>
        <name>K(+)</name>
        <dbReference type="ChEBI" id="CHEBI:29103"/>
    </ligand>
</feature>
<feature type="binding site" evidence="12">
    <location>
        <begin position="40"/>
        <end position="44"/>
    </location>
    <ligand>
        <name>substrate</name>
    </ligand>
</feature>
<feature type="binding site" evidence="12">
    <location>
        <position position="185"/>
    </location>
    <ligand>
        <name>ATP</name>
        <dbReference type="ChEBI" id="CHEBI:30616"/>
    </ligand>
</feature>
<keyword evidence="9 12" id="KW-0460">Magnesium</keyword>
<dbReference type="PROSITE" id="PS00583">
    <property type="entry name" value="PFKB_KINASES_1"/>
    <property type="match status" value="1"/>
</dbReference>
<keyword evidence="5 12" id="KW-0479">Metal-binding</keyword>
<feature type="binding site" evidence="12">
    <location>
        <position position="249"/>
    </location>
    <ligand>
        <name>K(+)</name>
        <dbReference type="ChEBI" id="CHEBI:29103"/>
    </ligand>
</feature>
<evidence type="ECO:0000256" key="9">
    <source>
        <dbReference type="ARBA" id="ARBA00022842"/>
    </source>
</evidence>
<evidence type="ECO:0000256" key="1">
    <source>
        <dbReference type="ARBA" id="ARBA00005380"/>
    </source>
</evidence>
<dbReference type="HAMAP" id="MF_01987">
    <property type="entry name" value="Ribokinase"/>
    <property type="match status" value="1"/>
</dbReference>
<dbReference type="GO" id="GO:0046872">
    <property type="term" value="F:metal ion binding"/>
    <property type="evidence" value="ECO:0007669"/>
    <property type="project" value="UniProtKB-KW"/>
</dbReference>
<dbReference type="GO" id="GO:0005524">
    <property type="term" value="F:ATP binding"/>
    <property type="evidence" value="ECO:0007669"/>
    <property type="project" value="UniProtKB-UniRule"/>
</dbReference>
<comment type="similarity">
    <text evidence="1">Belongs to the carbohydrate kinase pfkB family.</text>
</comment>
<dbReference type="OrthoDB" id="9775849at2"/>
<keyword evidence="4 12" id="KW-0808">Transferase</keyword>
<evidence type="ECO:0000313" key="15">
    <source>
        <dbReference type="Proteomes" id="UP000287188"/>
    </source>
</evidence>
<comment type="activity regulation">
    <text evidence="12">Activated by a monovalent cation that binds near, but not in, the active site. The most likely occupant of the site in vivo is potassium. Ion binding induces a conformational change that may alter substrate affinity.</text>
</comment>
<keyword evidence="15" id="KW-1185">Reference proteome</keyword>
<keyword evidence="11 12" id="KW-0119">Carbohydrate metabolism</keyword>
<evidence type="ECO:0000256" key="10">
    <source>
        <dbReference type="ARBA" id="ARBA00022958"/>
    </source>
</evidence>
<evidence type="ECO:0000256" key="12">
    <source>
        <dbReference type="HAMAP-Rule" id="MF_01987"/>
    </source>
</evidence>
<evidence type="ECO:0000256" key="11">
    <source>
        <dbReference type="ARBA" id="ARBA00023277"/>
    </source>
</evidence>
<keyword evidence="10 12" id="KW-0630">Potassium</keyword>
<dbReference type="CDD" id="cd01174">
    <property type="entry name" value="ribokinase"/>
    <property type="match status" value="1"/>
</dbReference>
<comment type="function">
    <text evidence="12">Catalyzes the phosphorylation of ribose at O-5 in a reaction requiring ATP and magnesium. The resulting D-ribose-5-phosphate can then be used either for sythesis of nucleotides, histidine, and tryptophan, or as a component of the pentose phosphate pathway.</text>
</comment>
<evidence type="ECO:0000256" key="7">
    <source>
        <dbReference type="ARBA" id="ARBA00022777"/>
    </source>
</evidence>
<feature type="binding site" evidence="12">
    <location>
        <position position="286"/>
    </location>
    <ligand>
        <name>K(+)</name>
        <dbReference type="ChEBI" id="CHEBI:29103"/>
    </ligand>
</feature>
<comment type="cofactor">
    <cofactor evidence="12">
        <name>Mg(2+)</name>
        <dbReference type="ChEBI" id="CHEBI:18420"/>
    </cofactor>
    <text evidence="12">Requires a divalent cation, most likely magnesium in vivo, as an electrophilic catalyst to aid phosphoryl group transfer. It is the chelate of the metal and the nucleotide that is the actual substrate.</text>
</comment>
<dbReference type="Gene3D" id="3.40.1190.20">
    <property type="match status" value="1"/>
</dbReference>
<feature type="binding site" evidence="12">
    <location>
        <begin position="221"/>
        <end position="226"/>
    </location>
    <ligand>
        <name>ATP</name>
        <dbReference type="ChEBI" id="CHEBI:30616"/>
    </ligand>
</feature>
<comment type="pathway">
    <text evidence="12">Carbohydrate metabolism; D-ribose degradation; D-ribose 5-phosphate from beta-D-ribopyranose: step 2/2.</text>
</comment>
<comment type="similarity">
    <text evidence="12">Belongs to the carbohydrate kinase PfkB family. Ribokinase subfamily.</text>
</comment>
<keyword evidence="8 12" id="KW-0067">ATP-binding</keyword>
<feature type="binding site" evidence="12">
    <location>
        <position position="253"/>
    </location>
    <ligand>
        <name>substrate</name>
    </ligand>
</feature>
<comment type="caution">
    <text evidence="12">Lacks conserved residue(s) required for the propagation of feature annotation.</text>
</comment>
<accession>A0A402AM30</accession>
<evidence type="ECO:0000259" key="13">
    <source>
        <dbReference type="Pfam" id="PF00294"/>
    </source>
</evidence>
<keyword evidence="7 12" id="KW-0418">Kinase</keyword>
<dbReference type="Proteomes" id="UP000287188">
    <property type="component" value="Unassembled WGS sequence"/>
</dbReference>
<gene>
    <name evidence="12 14" type="primary">rbsK</name>
    <name evidence="14" type="ORF">KDK_38500</name>
</gene>
<comment type="caution">
    <text evidence="14">The sequence shown here is derived from an EMBL/GenBank/DDBJ whole genome shotgun (WGS) entry which is preliminary data.</text>
</comment>
<sequence>MKKICVIGSFNIDIITTTERLPKVGETVFSNTFDLFVGGGKGGNQAIALGKLGADVRMVGKLGDRFYGPGYLDVLKDNQVQCDTVEIEKDMFPGTAVVAVDKNGDNLLFVYSGANEKVDISFIDRHWAAIAACDIFLFQLEIPLQTNLYAMKKLKELKKTIILDPAPATYYREEMLQYVDYVTPNETELEMLTGIALQHSEDFAVASQGLMEKGAKVVIAKAGKSGAYLCTPASFVHIEGYAVNAVDTTAAGDSFNAGFAYALAQGKNAIDSVRFANAVAAISTTAVGAQNAMPALEQVDAFLSMQQS</sequence>
<protein>
    <recommendedName>
        <fullName evidence="3 12">Ribokinase</fullName>
        <shortName evidence="12">RK</shortName>
        <ecNumber evidence="2 12">2.7.1.15</ecNumber>
    </recommendedName>
</protein>